<dbReference type="PANTHER" id="PTHR47074">
    <property type="entry name" value="BNAC02G40300D PROTEIN"/>
    <property type="match status" value="1"/>
</dbReference>
<keyword evidence="2" id="KW-0695">RNA-directed DNA polymerase</keyword>
<dbReference type="InterPro" id="IPR052929">
    <property type="entry name" value="RNase_H-like_EbsB-rel"/>
</dbReference>
<dbReference type="SUPFAM" id="SSF53098">
    <property type="entry name" value="Ribonuclease H-like"/>
    <property type="match status" value="1"/>
</dbReference>
<dbReference type="Proteomes" id="UP000634136">
    <property type="component" value="Unassembled WGS sequence"/>
</dbReference>
<sequence>MVEEVETTRDWIKERKGEMKQAKDKVECLTALLDDKEEWCPPAADHIKINCDASLLVETGSAGLGILVRDSNGLALREALKTGLSLQLCNFFIESDCRCLVEAVNNKDVCWDWSCSELLKEIFLLCGQLNWPPVNHIGRNANKAADWIAKSAVRRLCPLSWESFPPPSLALILVEDCDCERIGVG</sequence>
<evidence type="ECO:0000313" key="2">
    <source>
        <dbReference type="EMBL" id="KAF7808680.1"/>
    </source>
</evidence>
<dbReference type="OrthoDB" id="1906820at2759"/>
<protein>
    <submittedName>
        <fullName evidence="2">Reverse transcriptase</fullName>
    </submittedName>
</protein>
<dbReference type="InterPro" id="IPR036397">
    <property type="entry name" value="RNaseH_sf"/>
</dbReference>
<dbReference type="CDD" id="cd06222">
    <property type="entry name" value="RNase_H_like"/>
    <property type="match status" value="1"/>
</dbReference>
<dbReference type="Pfam" id="PF13456">
    <property type="entry name" value="RVT_3"/>
    <property type="match status" value="1"/>
</dbReference>
<comment type="caution">
    <text evidence="2">The sequence shown here is derived from an EMBL/GenBank/DDBJ whole genome shotgun (WGS) entry which is preliminary data.</text>
</comment>
<evidence type="ECO:0000259" key="1">
    <source>
        <dbReference type="Pfam" id="PF13456"/>
    </source>
</evidence>
<dbReference type="InterPro" id="IPR012337">
    <property type="entry name" value="RNaseH-like_sf"/>
</dbReference>
<gene>
    <name evidence="2" type="ORF">G2W53_035423</name>
</gene>
<dbReference type="InterPro" id="IPR002156">
    <property type="entry name" value="RNaseH_domain"/>
</dbReference>
<dbReference type="InterPro" id="IPR044730">
    <property type="entry name" value="RNase_H-like_dom_plant"/>
</dbReference>
<organism evidence="2 3">
    <name type="scientific">Senna tora</name>
    <dbReference type="NCBI Taxonomy" id="362788"/>
    <lineage>
        <taxon>Eukaryota</taxon>
        <taxon>Viridiplantae</taxon>
        <taxon>Streptophyta</taxon>
        <taxon>Embryophyta</taxon>
        <taxon>Tracheophyta</taxon>
        <taxon>Spermatophyta</taxon>
        <taxon>Magnoliopsida</taxon>
        <taxon>eudicotyledons</taxon>
        <taxon>Gunneridae</taxon>
        <taxon>Pentapetalae</taxon>
        <taxon>rosids</taxon>
        <taxon>fabids</taxon>
        <taxon>Fabales</taxon>
        <taxon>Fabaceae</taxon>
        <taxon>Caesalpinioideae</taxon>
        <taxon>Cassia clade</taxon>
        <taxon>Senna</taxon>
    </lineage>
</organism>
<proteinExistence type="predicted"/>
<accession>A0A834STN5</accession>
<keyword evidence="2" id="KW-0808">Transferase</keyword>
<reference evidence="2" key="1">
    <citation type="submission" date="2020-09" db="EMBL/GenBank/DDBJ databases">
        <title>Genome-Enabled Discovery of Anthraquinone Biosynthesis in Senna tora.</title>
        <authorList>
            <person name="Kang S.-H."/>
            <person name="Pandey R.P."/>
            <person name="Lee C.-M."/>
            <person name="Sim J.-S."/>
            <person name="Jeong J.-T."/>
            <person name="Choi B.-S."/>
            <person name="Jung M."/>
            <person name="Ginzburg D."/>
            <person name="Zhao K."/>
            <person name="Won S.Y."/>
            <person name="Oh T.-J."/>
            <person name="Yu Y."/>
            <person name="Kim N.-H."/>
            <person name="Lee O.R."/>
            <person name="Lee T.-H."/>
            <person name="Bashyal P."/>
            <person name="Kim T.-S."/>
            <person name="Lee W.-H."/>
            <person name="Kawkins C."/>
            <person name="Kim C.-K."/>
            <person name="Kim J.S."/>
            <person name="Ahn B.O."/>
            <person name="Rhee S.Y."/>
            <person name="Sohng J.K."/>
        </authorList>
    </citation>
    <scope>NUCLEOTIDE SEQUENCE</scope>
    <source>
        <tissue evidence="2">Leaf</tissue>
    </source>
</reference>
<keyword evidence="3" id="KW-1185">Reference proteome</keyword>
<dbReference type="Gene3D" id="3.30.420.10">
    <property type="entry name" value="Ribonuclease H-like superfamily/Ribonuclease H"/>
    <property type="match status" value="1"/>
</dbReference>
<dbReference type="EMBL" id="JAAIUW010000011">
    <property type="protein sequence ID" value="KAF7808680.1"/>
    <property type="molecule type" value="Genomic_DNA"/>
</dbReference>
<dbReference type="AlphaFoldDB" id="A0A834STN5"/>
<evidence type="ECO:0000313" key="3">
    <source>
        <dbReference type="Proteomes" id="UP000634136"/>
    </source>
</evidence>
<feature type="domain" description="RNase H type-1" evidence="1">
    <location>
        <begin position="74"/>
        <end position="152"/>
    </location>
</feature>
<name>A0A834STN5_9FABA</name>
<keyword evidence="2" id="KW-0548">Nucleotidyltransferase</keyword>
<dbReference type="GO" id="GO:0003676">
    <property type="term" value="F:nucleic acid binding"/>
    <property type="evidence" value="ECO:0007669"/>
    <property type="project" value="InterPro"/>
</dbReference>
<dbReference type="GO" id="GO:0004523">
    <property type="term" value="F:RNA-DNA hybrid ribonuclease activity"/>
    <property type="evidence" value="ECO:0007669"/>
    <property type="project" value="InterPro"/>
</dbReference>
<dbReference type="GO" id="GO:0003964">
    <property type="term" value="F:RNA-directed DNA polymerase activity"/>
    <property type="evidence" value="ECO:0007669"/>
    <property type="project" value="UniProtKB-KW"/>
</dbReference>
<dbReference type="PANTHER" id="PTHR47074:SF73">
    <property type="entry name" value="OS04G0448401 PROTEIN"/>
    <property type="match status" value="1"/>
</dbReference>